<evidence type="ECO:0000259" key="1">
    <source>
        <dbReference type="PROSITE" id="PS51750"/>
    </source>
</evidence>
<dbReference type="InterPro" id="IPR003497">
    <property type="entry name" value="BRO_N_domain"/>
</dbReference>
<dbReference type="SMART" id="SM01040">
    <property type="entry name" value="Bro-N"/>
    <property type="match status" value="1"/>
</dbReference>
<dbReference type="Pfam" id="PF02498">
    <property type="entry name" value="Bro-N"/>
    <property type="match status" value="1"/>
</dbReference>
<dbReference type="InterPro" id="IPR005039">
    <property type="entry name" value="Ant_C"/>
</dbReference>
<dbReference type="EMBL" id="BOCI01000301">
    <property type="protein sequence ID" value="GHW01444.1"/>
    <property type="molecule type" value="Genomic_DNA"/>
</dbReference>
<keyword evidence="3" id="KW-1185">Reference proteome</keyword>
<reference evidence="3" key="1">
    <citation type="submission" date="2021-01" db="EMBL/GenBank/DDBJ databases">
        <title>Draft genome sequence of Nasalis larvatus strain YZ03.</title>
        <authorList>
            <person name="Suzuki-Hashido N."/>
            <person name="Tsuchida S."/>
            <person name="Hayakawa T."/>
        </authorList>
    </citation>
    <scope>NUCLEOTIDE SEQUENCE [LARGE SCALE GENOMIC DNA]</scope>
    <source>
        <strain evidence="3">YZ03</strain>
    </source>
</reference>
<sequence length="240" mass="28193">MSEKEIKAFSFEETKIRALLIDNQPWFVGNDVAKALGYSNYRNAVQKHVDEEDTLRTQIEYAGQRREMTLINESGLYGLILSSKLPTAKVFKHWVTSKVLPDIRKTGSYQKPDSYMIENKVERAKRWIEEEQERELAQKQLKLQAPKVAYYDEVIDKHGLTNFRRTAQLLNLKEKKFINALLDRKYVYRDANKRLQPYAQYVGRYFEVKDTHSGFPQTFITPEGRSRFNKILKGDNNESD</sequence>
<dbReference type="Proteomes" id="UP000616547">
    <property type="component" value="Unassembled WGS sequence"/>
</dbReference>
<feature type="domain" description="Bro-N" evidence="1">
    <location>
        <begin position="3"/>
        <end position="107"/>
    </location>
</feature>
<dbReference type="PANTHER" id="PTHR36180">
    <property type="entry name" value="DNA-BINDING PROTEIN-RELATED-RELATED"/>
    <property type="match status" value="1"/>
</dbReference>
<dbReference type="RefSeq" id="WP_201331891.1">
    <property type="nucleotide sequence ID" value="NZ_BOCG01000451.1"/>
</dbReference>
<dbReference type="Pfam" id="PF03374">
    <property type="entry name" value="ANT"/>
    <property type="match status" value="1"/>
</dbReference>
<protein>
    <submittedName>
        <fullName evidence="2">Antirepressor - phage associated</fullName>
    </submittedName>
</protein>
<accession>A0ABQ3W6T1</accession>
<gene>
    <name evidence="2" type="ORF">lacNasYZ03_11310</name>
</gene>
<dbReference type="PANTHER" id="PTHR36180:SF2">
    <property type="entry name" value="BRO FAMILY PROTEIN"/>
    <property type="match status" value="1"/>
</dbReference>
<evidence type="ECO:0000313" key="2">
    <source>
        <dbReference type="EMBL" id="GHW01444.1"/>
    </source>
</evidence>
<comment type="caution">
    <text evidence="2">The sequence shown here is derived from an EMBL/GenBank/DDBJ whole genome shotgun (WGS) entry which is preliminary data.</text>
</comment>
<evidence type="ECO:0000313" key="3">
    <source>
        <dbReference type="Proteomes" id="UP000616547"/>
    </source>
</evidence>
<dbReference type="PROSITE" id="PS51750">
    <property type="entry name" value="BRO_N"/>
    <property type="match status" value="1"/>
</dbReference>
<organism evidence="2 3">
    <name type="scientific">Lactobacillus nasalidis</name>
    <dbReference type="NCBI Taxonomy" id="2797258"/>
    <lineage>
        <taxon>Bacteria</taxon>
        <taxon>Bacillati</taxon>
        <taxon>Bacillota</taxon>
        <taxon>Bacilli</taxon>
        <taxon>Lactobacillales</taxon>
        <taxon>Lactobacillaceae</taxon>
        <taxon>Lactobacillus</taxon>
    </lineage>
</organism>
<name>A0ABQ3W6T1_9LACO</name>
<proteinExistence type="predicted"/>